<proteinExistence type="predicted"/>
<dbReference type="InterPro" id="IPR002525">
    <property type="entry name" value="Transp_IS110-like_N"/>
</dbReference>
<sequence>MAIVADTYTYVVGVDTHAATHHYAIVETRSGGQITHGKFPTHAAGLLRAVDWISRRTSVDDNPAVDQVLISMEGTGSYGAQAAELLAARGYRVVDAPSPKRARGSGKNDHIDALVAARGALPKDSERLADRRAGHTRAALQILLTARDSMRRDRTRSKNQLTALLRTHNLDIDARKGINKVHISLIAGWRKRPTDTTLARIARTEAHRLATRIHTLDADLDSNEKAINALVRELEPTLLDLPGLGPINAAIVLAVWSHPGRIHDEAGFAKIGGVCPLEISSGNSKDHRLNRTGDRQLNSALNSIANTRMRHDETTKAYVKKRKQQGQTKPRIRRCLKRYIARQIFRHLNTTTLDKT</sequence>
<protein>
    <submittedName>
        <fullName evidence="4">Transposase</fullName>
    </submittedName>
</protein>
<dbReference type="Pfam" id="PF02371">
    <property type="entry name" value="Transposase_20"/>
    <property type="match status" value="1"/>
</dbReference>
<dbReference type="InterPro" id="IPR047650">
    <property type="entry name" value="Transpos_IS110"/>
</dbReference>
<name>A0A2N9JB33_9ACTN</name>
<dbReference type="KEGG" id="mgg:MPLG2_3506"/>
<keyword evidence="14" id="KW-1185">Reference proteome</keyword>
<dbReference type="EMBL" id="LT985188">
    <property type="protein sequence ID" value="SPD85357.1"/>
    <property type="molecule type" value="Genomic_DNA"/>
</dbReference>
<reference evidence="4 14" key="1">
    <citation type="submission" date="2018-02" db="EMBL/GenBank/DDBJ databases">
        <authorList>
            <person name="Cohen D.B."/>
            <person name="Kent A.D."/>
        </authorList>
    </citation>
    <scope>NUCLEOTIDE SEQUENCE [LARGE SCALE GENOMIC DNA]</scope>
    <source>
        <strain evidence="4">1</strain>
    </source>
</reference>
<dbReference type="PANTHER" id="PTHR33055">
    <property type="entry name" value="TRANSPOSASE FOR INSERTION SEQUENCE ELEMENT IS1111A"/>
    <property type="match status" value="1"/>
</dbReference>
<organism evidence="4 14">
    <name type="scientific">Micropruina glycogenica</name>
    <dbReference type="NCBI Taxonomy" id="75385"/>
    <lineage>
        <taxon>Bacteria</taxon>
        <taxon>Bacillati</taxon>
        <taxon>Actinomycetota</taxon>
        <taxon>Actinomycetes</taxon>
        <taxon>Propionibacteriales</taxon>
        <taxon>Nocardioidaceae</taxon>
        <taxon>Micropruina</taxon>
    </lineage>
</organism>
<dbReference type="EMBL" id="LT985188">
    <property type="protein sequence ID" value="SPD86753.1"/>
    <property type="molecule type" value="Genomic_DNA"/>
</dbReference>
<dbReference type="GO" id="GO:0003677">
    <property type="term" value="F:DNA binding"/>
    <property type="evidence" value="ECO:0007669"/>
    <property type="project" value="InterPro"/>
</dbReference>
<dbReference type="OrthoDB" id="4337860at2"/>
<dbReference type="KEGG" id="mgg:MPLG2_3845"/>
<evidence type="ECO:0000313" key="11">
    <source>
        <dbReference type="EMBL" id="SPD88536.1"/>
    </source>
</evidence>
<dbReference type="EMBL" id="LT985188">
    <property type="protein sequence ID" value="SPD85205.1"/>
    <property type="molecule type" value="Genomic_DNA"/>
</dbReference>
<dbReference type="EMBL" id="LT985188">
    <property type="protein sequence ID" value="SPD87462.1"/>
    <property type="molecule type" value="Genomic_DNA"/>
</dbReference>
<dbReference type="RefSeq" id="WP_158680754.1">
    <property type="nucleotide sequence ID" value="NZ_LT985188.1"/>
</dbReference>
<gene>
    <name evidence="3" type="ORF">MPLG2_0169</name>
    <name evidence="4" type="ORF">MPLG2_0321</name>
    <name evidence="5" type="ORF">MPLG2_1717</name>
    <name evidence="6" type="ORF">MPLG2_1844</name>
    <name evidence="7" type="ORF">MPLG2_2432</name>
    <name evidence="8" type="ORF">MPLG2_2786</name>
    <name evidence="9" type="ORF">MPLG2_3029</name>
    <name evidence="10" type="ORF">MPLG2_3244</name>
    <name evidence="11" type="ORF">MPLG2_3506</name>
    <name evidence="12" type="ORF">MPLG2_3776</name>
    <name evidence="13" type="ORF">MPLG2_3845</name>
</gene>
<evidence type="ECO:0000313" key="8">
    <source>
        <dbReference type="EMBL" id="SPD87816.1"/>
    </source>
</evidence>
<dbReference type="EMBL" id="LT985188">
    <property type="protein sequence ID" value="SPD88875.1"/>
    <property type="molecule type" value="Genomic_DNA"/>
</dbReference>
<evidence type="ECO:0000313" key="6">
    <source>
        <dbReference type="EMBL" id="SPD86874.1"/>
    </source>
</evidence>
<dbReference type="EMBL" id="LT985188">
    <property type="protein sequence ID" value="SPD88274.1"/>
    <property type="molecule type" value="Genomic_DNA"/>
</dbReference>
<evidence type="ECO:0000313" key="4">
    <source>
        <dbReference type="EMBL" id="SPD85357.1"/>
    </source>
</evidence>
<dbReference type="AlphaFoldDB" id="A0A2N9JB33"/>
<dbReference type="EMBL" id="LT985188">
    <property type="protein sequence ID" value="SPD88806.1"/>
    <property type="molecule type" value="Genomic_DNA"/>
</dbReference>
<evidence type="ECO:0000313" key="3">
    <source>
        <dbReference type="EMBL" id="SPD85205.1"/>
    </source>
</evidence>
<dbReference type="GO" id="GO:0004803">
    <property type="term" value="F:transposase activity"/>
    <property type="evidence" value="ECO:0007669"/>
    <property type="project" value="InterPro"/>
</dbReference>
<evidence type="ECO:0000313" key="9">
    <source>
        <dbReference type="EMBL" id="SPD88059.1"/>
    </source>
</evidence>
<evidence type="ECO:0000313" key="10">
    <source>
        <dbReference type="EMBL" id="SPD88274.1"/>
    </source>
</evidence>
<dbReference type="KEGG" id="mgg:MPLG2_0321"/>
<dbReference type="EMBL" id="LT985188">
    <property type="protein sequence ID" value="SPD86874.1"/>
    <property type="molecule type" value="Genomic_DNA"/>
</dbReference>
<dbReference type="KEGG" id="mgg:MPLG2_3244"/>
<dbReference type="KEGG" id="mgg:MPLG2_2786"/>
<evidence type="ECO:0000313" key="12">
    <source>
        <dbReference type="EMBL" id="SPD88806.1"/>
    </source>
</evidence>
<dbReference type="KEGG" id="mgg:MPLG2_2432"/>
<dbReference type="KEGG" id="mgg:MPLG2_1844"/>
<dbReference type="PANTHER" id="PTHR33055:SF16">
    <property type="entry name" value="TRANSPOSASE FOR INSERTION SEQUENCE ELEMENT IS1547"/>
    <property type="match status" value="1"/>
</dbReference>
<evidence type="ECO:0000313" key="14">
    <source>
        <dbReference type="Proteomes" id="UP000238164"/>
    </source>
</evidence>
<dbReference type="GO" id="GO:0006313">
    <property type="term" value="P:DNA transposition"/>
    <property type="evidence" value="ECO:0007669"/>
    <property type="project" value="InterPro"/>
</dbReference>
<dbReference type="InterPro" id="IPR003346">
    <property type="entry name" value="Transposase_20"/>
</dbReference>
<dbReference type="EMBL" id="LT985188">
    <property type="protein sequence ID" value="SPD88059.1"/>
    <property type="molecule type" value="Genomic_DNA"/>
</dbReference>
<dbReference type="EMBL" id="LT985188">
    <property type="protein sequence ID" value="SPD87816.1"/>
    <property type="molecule type" value="Genomic_DNA"/>
</dbReference>
<dbReference type="EMBL" id="LT985188">
    <property type="protein sequence ID" value="SPD88536.1"/>
    <property type="molecule type" value="Genomic_DNA"/>
</dbReference>
<dbReference type="KEGG" id="mgg:MPLG2_3776"/>
<dbReference type="Proteomes" id="UP000238164">
    <property type="component" value="Chromosome 1"/>
</dbReference>
<evidence type="ECO:0000313" key="5">
    <source>
        <dbReference type="EMBL" id="SPD86753.1"/>
    </source>
</evidence>
<dbReference type="Pfam" id="PF01548">
    <property type="entry name" value="DEDD_Tnp_IS110"/>
    <property type="match status" value="1"/>
</dbReference>
<dbReference type="KEGG" id="mgg:MPLG2_0169"/>
<feature type="domain" description="Transposase IS116/IS110/IS902 C-terminal" evidence="2">
    <location>
        <begin position="237"/>
        <end position="319"/>
    </location>
</feature>
<evidence type="ECO:0000313" key="7">
    <source>
        <dbReference type="EMBL" id="SPD87462.1"/>
    </source>
</evidence>
<evidence type="ECO:0000259" key="1">
    <source>
        <dbReference type="Pfam" id="PF01548"/>
    </source>
</evidence>
<evidence type="ECO:0000259" key="2">
    <source>
        <dbReference type="Pfam" id="PF02371"/>
    </source>
</evidence>
<evidence type="ECO:0000313" key="13">
    <source>
        <dbReference type="EMBL" id="SPD88875.1"/>
    </source>
</evidence>
<accession>A0A2N9JB33</accession>
<dbReference type="KEGG" id="mgg:MPLG2_1717"/>
<feature type="domain" description="Transposase IS110-like N-terminal" evidence="1">
    <location>
        <begin position="12"/>
        <end position="167"/>
    </location>
</feature>
<dbReference type="KEGG" id="mgg:MPLG2_3029"/>
<dbReference type="NCBIfam" id="NF033542">
    <property type="entry name" value="transpos_IS110"/>
    <property type="match status" value="1"/>
</dbReference>